<dbReference type="Proteomes" id="UP000234681">
    <property type="component" value="Chromosome 5"/>
</dbReference>
<proteinExistence type="predicted"/>
<evidence type="ECO:0000313" key="1">
    <source>
        <dbReference type="EMBL" id="EDL98680.1"/>
    </source>
</evidence>
<dbReference type="AlphaFoldDB" id="A6IIW0"/>
<accession>A6IIW0</accession>
<dbReference type="EMBL" id="CH473962">
    <property type="protein sequence ID" value="EDL98680.1"/>
    <property type="molecule type" value="Genomic_DNA"/>
</dbReference>
<protein>
    <submittedName>
        <fullName evidence="1">RCG55068</fullName>
    </submittedName>
</protein>
<reference evidence="2" key="1">
    <citation type="submission" date="2005-09" db="EMBL/GenBank/DDBJ databases">
        <authorList>
            <person name="Mural R.J."/>
            <person name="Li P.W."/>
            <person name="Adams M.D."/>
            <person name="Amanatides P.G."/>
            <person name="Baden-Tillson H."/>
            <person name="Barnstead M."/>
            <person name="Chin S.H."/>
            <person name="Dew I."/>
            <person name="Evans C.A."/>
            <person name="Ferriera S."/>
            <person name="Flanigan M."/>
            <person name="Fosler C."/>
            <person name="Glodek A."/>
            <person name="Gu Z."/>
            <person name="Holt R.A."/>
            <person name="Jennings D."/>
            <person name="Kraft C.L."/>
            <person name="Lu F."/>
            <person name="Nguyen T."/>
            <person name="Nusskern D.R."/>
            <person name="Pfannkoch C.M."/>
            <person name="Sitter C."/>
            <person name="Sutton G.G."/>
            <person name="Venter J.C."/>
            <person name="Wang Z."/>
            <person name="Woodage T."/>
            <person name="Zheng X.H."/>
            <person name="Zhong F."/>
        </authorList>
    </citation>
    <scope>NUCLEOTIDE SEQUENCE [LARGE SCALE GENOMIC DNA]</scope>
    <source>
        <strain>BN</strain>
        <strain evidence="2">Sprague-Dawley</strain>
    </source>
</reference>
<evidence type="ECO:0000313" key="2">
    <source>
        <dbReference type="Proteomes" id="UP000234681"/>
    </source>
</evidence>
<organism evidence="1 2">
    <name type="scientific">Rattus norvegicus</name>
    <name type="common">Rat</name>
    <dbReference type="NCBI Taxonomy" id="10116"/>
    <lineage>
        <taxon>Eukaryota</taxon>
        <taxon>Metazoa</taxon>
        <taxon>Chordata</taxon>
        <taxon>Craniata</taxon>
        <taxon>Vertebrata</taxon>
        <taxon>Euteleostomi</taxon>
        <taxon>Mammalia</taxon>
        <taxon>Eutheria</taxon>
        <taxon>Euarchontoglires</taxon>
        <taxon>Glires</taxon>
        <taxon>Rodentia</taxon>
        <taxon>Myomorpha</taxon>
        <taxon>Muroidea</taxon>
        <taxon>Muridae</taxon>
        <taxon>Murinae</taxon>
        <taxon>Rattus</taxon>
    </lineage>
</organism>
<gene>
    <name evidence="1" type="ORF">rCG_55068</name>
</gene>
<sequence length="74" mass="8117">MVLCWPDAGDRVDRPSFWACSLCTPLYWLSIAANSGPDPVLPRASPATPPKCPPWTRFRAPVSCHCGETKDFIG</sequence>
<name>A6IIW0_RAT</name>